<dbReference type="AlphaFoldDB" id="A0A834A1A5"/>
<gene>
    <name evidence="7" type="ORF">HJG60_017961</name>
</gene>
<evidence type="ECO:0000256" key="4">
    <source>
        <dbReference type="ARBA" id="ARBA00022803"/>
    </source>
</evidence>
<evidence type="ECO:0000256" key="5">
    <source>
        <dbReference type="PROSITE-ProRule" id="PRU00339"/>
    </source>
</evidence>
<evidence type="ECO:0000313" key="8">
    <source>
        <dbReference type="Proteomes" id="UP000664940"/>
    </source>
</evidence>
<sequence>MSVINFILLYCTSFQLLFFLLRFDVEKECSKIDEDGKEKTLVNNKAHLSKIETRLDTAGLTEKEKDFLATREKEKGNEAFNSGDYEEAVKYYTRSLSVLPTVVAYNNRAQAELKLQNWNSAFQDCEKVLELDPGNVKALLRRATTYKHQNKLPEAVEDLSKVLDIEPDNELAKKALSEVERDLKNSAAASKTQTKGKRMVIQEVENSEDESGKDSERRHEDGSGDKSKTFFIFWLCKILSFLYDELVYQIFYSFTL</sequence>
<feature type="region of interest" description="Disordered" evidence="6">
    <location>
        <begin position="186"/>
        <end position="224"/>
    </location>
</feature>
<dbReference type="InterPro" id="IPR019734">
    <property type="entry name" value="TPR_rpt"/>
</dbReference>
<comment type="caution">
    <text evidence="7">The sequence shown here is derived from an EMBL/GenBank/DDBJ whole genome shotgun (WGS) entry which is preliminary data.</text>
</comment>
<protein>
    <submittedName>
        <fullName evidence="7">Sperm associated antigen 1</fullName>
    </submittedName>
</protein>
<evidence type="ECO:0000313" key="7">
    <source>
        <dbReference type="EMBL" id="KAF6101210.1"/>
    </source>
</evidence>
<organism evidence="7 8">
    <name type="scientific">Phyllostomus discolor</name>
    <name type="common">pale spear-nosed bat</name>
    <dbReference type="NCBI Taxonomy" id="89673"/>
    <lineage>
        <taxon>Eukaryota</taxon>
        <taxon>Metazoa</taxon>
        <taxon>Chordata</taxon>
        <taxon>Craniata</taxon>
        <taxon>Vertebrata</taxon>
        <taxon>Euteleostomi</taxon>
        <taxon>Mammalia</taxon>
        <taxon>Eutheria</taxon>
        <taxon>Laurasiatheria</taxon>
        <taxon>Chiroptera</taxon>
        <taxon>Yangochiroptera</taxon>
        <taxon>Phyllostomidae</taxon>
        <taxon>Phyllostominae</taxon>
        <taxon>Phyllostomus</taxon>
    </lineage>
</organism>
<dbReference type="Proteomes" id="UP000664940">
    <property type="component" value="Unassembled WGS sequence"/>
</dbReference>
<dbReference type="FunFam" id="1.25.40.10:FF:000368">
    <property type="entry name" value="Sperm associated antigen 1"/>
    <property type="match status" value="1"/>
</dbReference>
<dbReference type="GO" id="GO:0031072">
    <property type="term" value="F:heat shock protein binding"/>
    <property type="evidence" value="ECO:0007669"/>
    <property type="project" value="TreeGrafter"/>
</dbReference>
<comment type="subcellular location">
    <subcellularLocation>
        <location evidence="1">Cytoplasm</location>
    </subcellularLocation>
</comment>
<dbReference type="InterPro" id="IPR051982">
    <property type="entry name" value="CiliaryAsmbly_MitoImport"/>
</dbReference>
<evidence type="ECO:0000256" key="3">
    <source>
        <dbReference type="ARBA" id="ARBA00022737"/>
    </source>
</evidence>
<keyword evidence="3" id="KW-0677">Repeat</keyword>
<feature type="repeat" description="TPR" evidence="5">
    <location>
        <begin position="136"/>
        <end position="169"/>
    </location>
</feature>
<feature type="compositionally biased region" description="Basic and acidic residues" evidence="6">
    <location>
        <begin position="210"/>
        <end position="224"/>
    </location>
</feature>
<reference evidence="7 8" key="1">
    <citation type="journal article" date="2020" name="Nature">
        <title>Six reference-quality genomes reveal evolution of bat adaptations.</title>
        <authorList>
            <person name="Jebb D."/>
            <person name="Huang Z."/>
            <person name="Pippel M."/>
            <person name="Hughes G.M."/>
            <person name="Lavrichenko K."/>
            <person name="Devanna P."/>
            <person name="Winkler S."/>
            <person name="Jermiin L.S."/>
            <person name="Skirmuntt E.C."/>
            <person name="Katzourakis A."/>
            <person name="Burkitt-Gray L."/>
            <person name="Ray D.A."/>
            <person name="Sullivan K.A.M."/>
            <person name="Roscito J.G."/>
            <person name="Kirilenko B.M."/>
            <person name="Davalos L.M."/>
            <person name="Corthals A.P."/>
            <person name="Power M.L."/>
            <person name="Jones G."/>
            <person name="Ransome R.D."/>
            <person name="Dechmann D.K.N."/>
            <person name="Locatelli A.G."/>
            <person name="Puechmaille S.J."/>
            <person name="Fedrigo O."/>
            <person name="Jarvis E.D."/>
            <person name="Hiller M."/>
            <person name="Vernes S.C."/>
            <person name="Myers E.W."/>
            <person name="Teeling E.C."/>
        </authorList>
    </citation>
    <scope>NUCLEOTIDE SEQUENCE [LARGE SCALE GENOMIC DNA]</scope>
    <source>
        <strain evidence="7">Bat1K_MPI-CBG_1</strain>
    </source>
</reference>
<dbReference type="PANTHER" id="PTHR45984">
    <property type="entry name" value="RNA (RNA) POLYMERASE II ASSOCIATED PROTEIN HOMOLOG"/>
    <property type="match status" value="1"/>
</dbReference>
<dbReference type="GO" id="GO:0006626">
    <property type="term" value="P:protein targeting to mitochondrion"/>
    <property type="evidence" value="ECO:0007669"/>
    <property type="project" value="TreeGrafter"/>
</dbReference>
<dbReference type="SUPFAM" id="SSF48452">
    <property type="entry name" value="TPR-like"/>
    <property type="match status" value="1"/>
</dbReference>
<dbReference type="PROSITE" id="PS50005">
    <property type="entry name" value="TPR"/>
    <property type="match status" value="2"/>
</dbReference>
<dbReference type="Gene3D" id="1.25.40.10">
    <property type="entry name" value="Tetratricopeptide repeat domain"/>
    <property type="match status" value="1"/>
</dbReference>
<keyword evidence="2" id="KW-0963">Cytoplasm</keyword>
<keyword evidence="4 5" id="KW-0802">TPR repeat</keyword>
<dbReference type="SMART" id="SM00028">
    <property type="entry name" value="TPR"/>
    <property type="match status" value="3"/>
</dbReference>
<evidence type="ECO:0000256" key="6">
    <source>
        <dbReference type="SAM" id="MobiDB-lite"/>
    </source>
</evidence>
<evidence type="ECO:0000256" key="2">
    <source>
        <dbReference type="ARBA" id="ARBA00022490"/>
    </source>
</evidence>
<dbReference type="GO" id="GO:0005829">
    <property type="term" value="C:cytosol"/>
    <property type="evidence" value="ECO:0007669"/>
    <property type="project" value="TreeGrafter"/>
</dbReference>
<evidence type="ECO:0000256" key="1">
    <source>
        <dbReference type="ARBA" id="ARBA00004496"/>
    </source>
</evidence>
<proteinExistence type="predicted"/>
<dbReference type="PANTHER" id="PTHR45984:SF3">
    <property type="entry name" value="SPERM-ASSOCIATED ANTIGEN 1"/>
    <property type="match status" value="1"/>
</dbReference>
<accession>A0A834A1A5</accession>
<name>A0A834A1A5_9CHIR</name>
<dbReference type="Pfam" id="PF14559">
    <property type="entry name" value="TPR_19"/>
    <property type="match status" value="1"/>
</dbReference>
<dbReference type="EMBL" id="JABVXQ010000007">
    <property type="protein sequence ID" value="KAF6101210.1"/>
    <property type="molecule type" value="Genomic_DNA"/>
</dbReference>
<dbReference type="InterPro" id="IPR011990">
    <property type="entry name" value="TPR-like_helical_dom_sf"/>
</dbReference>
<feature type="repeat" description="TPR" evidence="5">
    <location>
        <begin position="69"/>
        <end position="102"/>
    </location>
</feature>
<dbReference type="Pfam" id="PF13181">
    <property type="entry name" value="TPR_8"/>
    <property type="match status" value="1"/>
</dbReference>
<dbReference type="GO" id="GO:0005739">
    <property type="term" value="C:mitochondrion"/>
    <property type="evidence" value="ECO:0007669"/>
    <property type="project" value="TreeGrafter"/>
</dbReference>